<organism evidence="2 3">
    <name type="scientific">Tuber aestivum</name>
    <name type="common">summer truffle</name>
    <dbReference type="NCBI Taxonomy" id="59557"/>
    <lineage>
        <taxon>Eukaryota</taxon>
        <taxon>Fungi</taxon>
        <taxon>Dikarya</taxon>
        <taxon>Ascomycota</taxon>
        <taxon>Pezizomycotina</taxon>
        <taxon>Pezizomycetes</taxon>
        <taxon>Pezizales</taxon>
        <taxon>Tuberaceae</taxon>
        <taxon>Tuber</taxon>
    </lineage>
</organism>
<feature type="transmembrane region" description="Helical" evidence="1">
    <location>
        <begin position="312"/>
        <end position="328"/>
    </location>
</feature>
<keyword evidence="1" id="KW-0472">Membrane</keyword>
<dbReference type="Proteomes" id="UP001412239">
    <property type="component" value="Unassembled WGS sequence"/>
</dbReference>
<feature type="non-terminal residue" evidence="2">
    <location>
        <position position="435"/>
    </location>
</feature>
<feature type="transmembrane region" description="Helical" evidence="1">
    <location>
        <begin position="405"/>
        <end position="426"/>
    </location>
</feature>
<sequence>MCGAGYTRYPRLDPVRRVALWLVPIFMVVGNFQFPPLGSLNSFCIAIHLFGDPIHTVYSLLVKLEISRRIRARWIDSPPPIRERELCENESQRRRSLADIATLNVLFDEWNYSASGVYLQMRKLFDQLKGERKTNFIAACREAAHRLADSRVNDSLRTWLAVGGYIIGVISAFLKTLDSGASNRTAHSIAFAILYSWLIPAVVISASVGGFASTPDTTYPSSIRLPFSGGVILEDSTTLEESFGFFGSYSFRHNMSLKLPSPSALETRRTHSWNRPNWLLLLLSFIPILIATFTAVLLSWMHPPDGLGCRSITQIAFCATWFLSALFTKLTGKIFTGKYHFRLVIAKDLILTILQVGFMLAAFVGYYNSCLCWSNYFSLTRRGPAFTEMVQDEALKRMVKMQWPVIVLVGLAAQGLMLALMCLCSAKGLKIFERS</sequence>
<protein>
    <submittedName>
        <fullName evidence="2">Uncharacterized protein</fullName>
    </submittedName>
</protein>
<feature type="transmembrane region" description="Helical" evidence="1">
    <location>
        <begin position="349"/>
        <end position="367"/>
    </location>
</feature>
<feature type="transmembrane region" description="Helical" evidence="1">
    <location>
        <begin position="189"/>
        <end position="212"/>
    </location>
</feature>
<evidence type="ECO:0000256" key="1">
    <source>
        <dbReference type="SAM" id="Phobius"/>
    </source>
</evidence>
<keyword evidence="3" id="KW-1185">Reference proteome</keyword>
<name>A0A292PYB7_9PEZI</name>
<dbReference type="AlphaFoldDB" id="A0A292PYB7"/>
<keyword evidence="1" id="KW-0812">Transmembrane</keyword>
<reference evidence="2" key="1">
    <citation type="submission" date="2015-10" db="EMBL/GenBank/DDBJ databases">
        <authorList>
            <person name="Regsiter A."/>
            <person name="william w."/>
        </authorList>
    </citation>
    <scope>NUCLEOTIDE SEQUENCE</scope>
    <source>
        <strain evidence="2">Montdore</strain>
    </source>
</reference>
<feature type="transmembrane region" description="Helical" evidence="1">
    <location>
        <begin position="278"/>
        <end position="300"/>
    </location>
</feature>
<proteinExistence type="predicted"/>
<gene>
    <name evidence="2" type="ORF">GSTUAT00004310001</name>
</gene>
<keyword evidence="1" id="KW-1133">Transmembrane helix</keyword>
<evidence type="ECO:0000313" key="3">
    <source>
        <dbReference type="Proteomes" id="UP001412239"/>
    </source>
</evidence>
<feature type="transmembrane region" description="Helical" evidence="1">
    <location>
        <begin position="156"/>
        <end position="177"/>
    </location>
</feature>
<dbReference type="EMBL" id="LN891016">
    <property type="protein sequence ID" value="CUS11618.1"/>
    <property type="molecule type" value="Genomic_DNA"/>
</dbReference>
<evidence type="ECO:0000313" key="2">
    <source>
        <dbReference type="EMBL" id="CUS11618.1"/>
    </source>
</evidence>
<accession>A0A292PYB7</accession>